<keyword evidence="2" id="KW-0378">Hydrolase</keyword>
<feature type="domain" description="Helicase C-terminal" evidence="6">
    <location>
        <begin position="199"/>
        <end position="389"/>
    </location>
</feature>
<dbReference type="InterPro" id="IPR007502">
    <property type="entry name" value="Helicase-assoc_dom"/>
</dbReference>
<evidence type="ECO:0000256" key="3">
    <source>
        <dbReference type="ARBA" id="ARBA00022806"/>
    </source>
</evidence>
<feature type="domain" description="Helicase ATP-binding" evidence="5">
    <location>
        <begin position="74"/>
        <end position="237"/>
    </location>
</feature>
<keyword evidence="3 7" id="KW-0347">Helicase</keyword>
<keyword evidence="1" id="KW-0547">Nucleotide-binding</keyword>
<dbReference type="InterPro" id="IPR001650">
    <property type="entry name" value="Helicase_C-like"/>
</dbReference>
<dbReference type="Pfam" id="PF21010">
    <property type="entry name" value="HA2_C"/>
    <property type="match status" value="1"/>
</dbReference>
<organism evidence="7 8">
    <name type="scientific">Fusarium oxysporum f. sp. raphani</name>
    <dbReference type="NCBI Taxonomy" id="96318"/>
    <lineage>
        <taxon>Eukaryota</taxon>
        <taxon>Fungi</taxon>
        <taxon>Dikarya</taxon>
        <taxon>Ascomycota</taxon>
        <taxon>Pezizomycotina</taxon>
        <taxon>Sordariomycetes</taxon>
        <taxon>Hypocreomycetidae</taxon>
        <taxon>Hypocreales</taxon>
        <taxon>Nectriaceae</taxon>
        <taxon>Fusarium</taxon>
        <taxon>Fusarium oxysporum species complex</taxon>
    </lineage>
</organism>
<dbReference type="PANTHER" id="PTHR18934">
    <property type="entry name" value="ATP-DEPENDENT RNA HELICASE"/>
    <property type="match status" value="1"/>
</dbReference>
<dbReference type="PROSITE" id="PS51192">
    <property type="entry name" value="HELICASE_ATP_BIND_1"/>
    <property type="match status" value="1"/>
</dbReference>
<dbReference type="Proteomes" id="UP000693942">
    <property type="component" value="Unassembled WGS sequence"/>
</dbReference>
<reference evidence="7" key="1">
    <citation type="submission" date="2021-04" db="EMBL/GenBank/DDBJ databases">
        <title>First draft genome resource for Brassicaceae pathogens Fusarium oxysporum f. sp. raphani and Fusarium oxysporum f. sp. rapae.</title>
        <authorList>
            <person name="Asai S."/>
        </authorList>
    </citation>
    <scope>NUCLEOTIDE SEQUENCE</scope>
    <source>
        <strain evidence="7">Tf1262</strain>
    </source>
</reference>
<dbReference type="GO" id="GO:0016787">
    <property type="term" value="F:hydrolase activity"/>
    <property type="evidence" value="ECO:0007669"/>
    <property type="project" value="UniProtKB-KW"/>
</dbReference>
<evidence type="ECO:0000313" key="7">
    <source>
        <dbReference type="EMBL" id="KAG7425515.1"/>
    </source>
</evidence>
<gene>
    <name evidence="7" type="ORF">Forpi1262_v013281</name>
</gene>
<dbReference type="CDD" id="cd18791">
    <property type="entry name" value="SF2_C_RHA"/>
    <property type="match status" value="1"/>
</dbReference>
<dbReference type="InterPro" id="IPR011545">
    <property type="entry name" value="DEAD/DEAH_box_helicase_dom"/>
</dbReference>
<dbReference type="PROSITE" id="PS51194">
    <property type="entry name" value="HELICASE_CTER"/>
    <property type="match status" value="1"/>
</dbReference>
<dbReference type="CDD" id="cd17917">
    <property type="entry name" value="DEXHc_RHA-like"/>
    <property type="match status" value="1"/>
</dbReference>
<dbReference type="EMBL" id="JAELUR010000011">
    <property type="protein sequence ID" value="KAG7425515.1"/>
    <property type="molecule type" value="Genomic_DNA"/>
</dbReference>
<accession>A0A8J5PPV0</accession>
<evidence type="ECO:0000256" key="1">
    <source>
        <dbReference type="ARBA" id="ARBA00022741"/>
    </source>
</evidence>
<sequence>MVALTREPRCRVYFFATFKTFSTSPPPHHNLAPHHDGYATPYGDTLKDVVNLENAKDNPLIPGSARSVGYFAMLEERRTLPLVIVTAGTASGKSTQLTQRIMYLELDKGLQVACTQPRRVAARRVAERVAAEMDVRLGEQVGVHHRDHNNTNEKTRLKFVTEGILLRQYQEDPTLSRYSCVIVDECHERTADADILLALLKKTLVNRPELKLVIISATMNTQEFADYFGVSESLDIKGTGFPLEIQHPQTPTPDYAQLALSIQVAVSKLRKGIKDLDVVPLYSSLPQDEQVKAFHSGDKRMYIVATNIAETSLTIEGVAHVVGMATLLPAPISQASAEQRAGRANRTRSVVCFRLYTKKTFDNTFLKSSPPGIHKADIKKYILILKSVGYIAVGTFDFLEPHHPEVYVRGLQDLKAMNMIHNNGNITPPGNGSLELPIEQAWYNAFVRGLKLGCLDEIISIAAFSSTRHSIFANPYPQRYAAATEHAQFTNPVSDHMTELNAFYKWRHQCKLGAKEAAVWCHETLLNVEALNEAFKLRKEMLDECGVLLGIESVPALTFDDEEYDIKIRKAIARQTLV</sequence>
<evidence type="ECO:0000259" key="6">
    <source>
        <dbReference type="PROSITE" id="PS51194"/>
    </source>
</evidence>
<dbReference type="AlphaFoldDB" id="A0A8J5PPV0"/>
<name>A0A8J5PPV0_FUSOX</name>
<dbReference type="Pfam" id="PF00271">
    <property type="entry name" value="Helicase_C"/>
    <property type="match status" value="1"/>
</dbReference>
<dbReference type="PANTHER" id="PTHR18934:SF99">
    <property type="entry name" value="ATP-DEPENDENT RNA HELICASE DHX37-RELATED"/>
    <property type="match status" value="1"/>
</dbReference>
<proteinExistence type="predicted"/>
<dbReference type="SMART" id="SM00847">
    <property type="entry name" value="HA2"/>
    <property type="match status" value="1"/>
</dbReference>
<keyword evidence="4" id="KW-0067">ATP-binding</keyword>
<dbReference type="SMART" id="SM00487">
    <property type="entry name" value="DEXDc"/>
    <property type="match status" value="1"/>
</dbReference>
<evidence type="ECO:0000256" key="4">
    <source>
        <dbReference type="ARBA" id="ARBA00022840"/>
    </source>
</evidence>
<evidence type="ECO:0000313" key="8">
    <source>
        <dbReference type="Proteomes" id="UP000693942"/>
    </source>
</evidence>
<protein>
    <submittedName>
        <fullName evidence="7">Putative pre-mRNA-splicing factor ATP-dependent RNA helicase prp43</fullName>
    </submittedName>
</protein>
<evidence type="ECO:0000259" key="5">
    <source>
        <dbReference type="PROSITE" id="PS51192"/>
    </source>
</evidence>
<comment type="caution">
    <text evidence="7">The sequence shown here is derived from an EMBL/GenBank/DDBJ whole genome shotgun (WGS) entry which is preliminary data.</text>
</comment>
<dbReference type="GO" id="GO:0005524">
    <property type="term" value="F:ATP binding"/>
    <property type="evidence" value="ECO:0007669"/>
    <property type="project" value="UniProtKB-KW"/>
</dbReference>
<dbReference type="Pfam" id="PF00270">
    <property type="entry name" value="DEAD"/>
    <property type="match status" value="1"/>
</dbReference>
<dbReference type="GO" id="GO:0004386">
    <property type="term" value="F:helicase activity"/>
    <property type="evidence" value="ECO:0007669"/>
    <property type="project" value="UniProtKB-KW"/>
</dbReference>
<evidence type="ECO:0000256" key="2">
    <source>
        <dbReference type="ARBA" id="ARBA00022801"/>
    </source>
</evidence>
<dbReference type="GO" id="GO:0003723">
    <property type="term" value="F:RNA binding"/>
    <property type="evidence" value="ECO:0007669"/>
    <property type="project" value="TreeGrafter"/>
</dbReference>
<dbReference type="SMART" id="SM00490">
    <property type="entry name" value="HELICc"/>
    <property type="match status" value="1"/>
</dbReference>
<dbReference type="InterPro" id="IPR014001">
    <property type="entry name" value="Helicase_ATP-bd"/>
</dbReference>